<name>A0A918DWI9_9ACTN</name>
<evidence type="ECO:0000256" key="1">
    <source>
        <dbReference type="ARBA" id="ARBA00022801"/>
    </source>
</evidence>
<gene>
    <name evidence="3" type="ORF">GCM10012280_17790</name>
</gene>
<keyword evidence="4" id="KW-1185">Reference proteome</keyword>
<dbReference type="SUPFAM" id="SSF53474">
    <property type="entry name" value="alpha/beta-Hydrolases"/>
    <property type="match status" value="1"/>
</dbReference>
<dbReference type="AlphaFoldDB" id="A0A918DWI9"/>
<dbReference type="InterPro" id="IPR050300">
    <property type="entry name" value="GDXG_lipolytic_enzyme"/>
</dbReference>
<dbReference type="RefSeq" id="WP_189130992.1">
    <property type="nucleotide sequence ID" value="NZ_BMMS01000006.1"/>
</dbReference>
<feature type="domain" description="BD-FAE-like" evidence="2">
    <location>
        <begin position="56"/>
        <end position="222"/>
    </location>
</feature>
<dbReference type="GO" id="GO:0016787">
    <property type="term" value="F:hydrolase activity"/>
    <property type="evidence" value="ECO:0007669"/>
    <property type="project" value="UniProtKB-KW"/>
</dbReference>
<evidence type="ECO:0000313" key="4">
    <source>
        <dbReference type="Proteomes" id="UP000641932"/>
    </source>
</evidence>
<organism evidence="3 4">
    <name type="scientific">Wenjunlia tyrosinilytica</name>
    <dbReference type="NCBI Taxonomy" id="1544741"/>
    <lineage>
        <taxon>Bacteria</taxon>
        <taxon>Bacillati</taxon>
        <taxon>Actinomycetota</taxon>
        <taxon>Actinomycetes</taxon>
        <taxon>Kitasatosporales</taxon>
        <taxon>Streptomycetaceae</taxon>
        <taxon>Wenjunlia</taxon>
    </lineage>
</organism>
<dbReference type="PANTHER" id="PTHR48081:SF33">
    <property type="entry name" value="KYNURENINE FORMAMIDASE"/>
    <property type="match status" value="1"/>
</dbReference>
<reference evidence="3" key="2">
    <citation type="submission" date="2020-09" db="EMBL/GenBank/DDBJ databases">
        <authorList>
            <person name="Sun Q."/>
            <person name="Zhou Y."/>
        </authorList>
    </citation>
    <scope>NUCLEOTIDE SEQUENCE</scope>
    <source>
        <strain evidence="3">CGMCC 4.7201</strain>
    </source>
</reference>
<evidence type="ECO:0000259" key="2">
    <source>
        <dbReference type="Pfam" id="PF20434"/>
    </source>
</evidence>
<dbReference type="Proteomes" id="UP000641932">
    <property type="component" value="Unassembled WGS sequence"/>
</dbReference>
<dbReference type="InterPro" id="IPR049492">
    <property type="entry name" value="BD-FAE-like_dom"/>
</dbReference>
<comment type="caution">
    <text evidence="3">The sequence shown here is derived from an EMBL/GenBank/DDBJ whole genome shotgun (WGS) entry which is preliminary data.</text>
</comment>
<proteinExistence type="predicted"/>
<accession>A0A918DWI9</accession>
<dbReference type="EMBL" id="BMMS01000006">
    <property type="protein sequence ID" value="GGO85005.1"/>
    <property type="molecule type" value="Genomic_DNA"/>
</dbReference>
<sequence length="269" mass="28103">MTTAGAGAGAGAGAQAEADRVLGLADCAPDGTLRYGSHPDQVIDLWWPRGLDGEGSGLPFVVLVHGGFWREAYDRRHISPLAAHLARRGHRVASVEYRRVGGAGGHSTTLEDVERALEAVRRTQAAQFRVVGHSAGGHLALWAASRPDSGITKVVALAPVADLARADELGLGGGAVLDLFGGDLSDIALADPVALLPTGVPTTLIHGRDDPDVPIELSERFVAAARSAGDEPRLIALEGTGHFAVVEPGSDACDILLRELREPQEPREP</sequence>
<dbReference type="PANTHER" id="PTHR48081">
    <property type="entry name" value="AB HYDROLASE SUPERFAMILY PROTEIN C4A8.06C"/>
    <property type="match status" value="1"/>
</dbReference>
<evidence type="ECO:0000313" key="3">
    <source>
        <dbReference type="EMBL" id="GGO85005.1"/>
    </source>
</evidence>
<keyword evidence="1" id="KW-0378">Hydrolase</keyword>
<dbReference type="Pfam" id="PF20434">
    <property type="entry name" value="BD-FAE"/>
    <property type="match status" value="1"/>
</dbReference>
<reference evidence="3" key="1">
    <citation type="journal article" date="2014" name="Int. J. Syst. Evol. Microbiol.">
        <title>Complete genome sequence of Corynebacterium casei LMG S-19264T (=DSM 44701T), isolated from a smear-ripened cheese.</title>
        <authorList>
            <consortium name="US DOE Joint Genome Institute (JGI-PGF)"/>
            <person name="Walter F."/>
            <person name="Albersmeier A."/>
            <person name="Kalinowski J."/>
            <person name="Ruckert C."/>
        </authorList>
    </citation>
    <scope>NUCLEOTIDE SEQUENCE</scope>
    <source>
        <strain evidence="3">CGMCC 4.7201</strain>
    </source>
</reference>
<protein>
    <submittedName>
        <fullName evidence="3">Lipase</fullName>
    </submittedName>
</protein>
<dbReference type="Gene3D" id="3.40.50.1820">
    <property type="entry name" value="alpha/beta hydrolase"/>
    <property type="match status" value="1"/>
</dbReference>
<dbReference type="InterPro" id="IPR029058">
    <property type="entry name" value="AB_hydrolase_fold"/>
</dbReference>